<dbReference type="InterPro" id="IPR018363">
    <property type="entry name" value="CD59_antigen_CS"/>
</dbReference>
<dbReference type="CTD" id="8000"/>
<feature type="chain" id="PRO_5015942176" evidence="6">
    <location>
        <begin position="21"/>
        <end position="123"/>
    </location>
</feature>
<gene>
    <name evidence="9" type="primary">PSCA</name>
</gene>
<organism evidence="8 9">
    <name type="scientific">Trichechus manatus latirostris</name>
    <name type="common">Florida manatee</name>
    <dbReference type="NCBI Taxonomy" id="127582"/>
    <lineage>
        <taxon>Eukaryota</taxon>
        <taxon>Metazoa</taxon>
        <taxon>Chordata</taxon>
        <taxon>Craniata</taxon>
        <taxon>Vertebrata</taxon>
        <taxon>Euteleostomi</taxon>
        <taxon>Mammalia</taxon>
        <taxon>Eutheria</taxon>
        <taxon>Afrotheria</taxon>
        <taxon>Sirenia</taxon>
        <taxon>Trichechidae</taxon>
        <taxon>Trichechus</taxon>
    </lineage>
</organism>
<dbReference type="AlphaFoldDB" id="A0A2Y9E6P5"/>
<dbReference type="GeneID" id="101353601"/>
<dbReference type="PROSITE" id="PS00983">
    <property type="entry name" value="LY6_UPAR"/>
    <property type="match status" value="1"/>
</dbReference>
<keyword evidence="4" id="KW-0472">Membrane</keyword>
<evidence type="ECO:0000256" key="1">
    <source>
        <dbReference type="ARBA" id="ARBA00004236"/>
    </source>
</evidence>
<comment type="subcellular location">
    <subcellularLocation>
        <location evidence="1">Cell membrane</location>
    </subcellularLocation>
</comment>
<proteinExistence type="predicted"/>
<dbReference type="SUPFAM" id="SSF57302">
    <property type="entry name" value="Snake toxin-like"/>
    <property type="match status" value="1"/>
</dbReference>
<keyword evidence="3 6" id="KW-0732">Signal</keyword>
<name>A0A2Y9E6P5_TRIMA</name>
<reference evidence="9" key="1">
    <citation type="submission" date="2025-08" db="UniProtKB">
        <authorList>
            <consortium name="RefSeq"/>
        </authorList>
    </citation>
    <scope>IDENTIFICATION</scope>
</reference>
<dbReference type="RefSeq" id="XP_004387427.1">
    <property type="nucleotide sequence ID" value="XM_004387370.1"/>
</dbReference>
<dbReference type="FunCoup" id="A0A2Y9E6P5">
    <property type="interactions" value="77"/>
</dbReference>
<dbReference type="InterPro" id="IPR016054">
    <property type="entry name" value="LY6_UPA_recep-like"/>
</dbReference>
<dbReference type="SMART" id="SM00134">
    <property type="entry name" value="LU"/>
    <property type="match status" value="1"/>
</dbReference>
<dbReference type="InterPro" id="IPR045860">
    <property type="entry name" value="Snake_toxin-like_sf"/>
</dbReference>
<dbReference type="Gene3D" id="2.10.60.10">
    <property type="entry name" value="CD59"/>
    <property type="match status" value="1"/>
</dbReference>
<dbReference type="Proteomes" id="UP000248480">
    <property type="component" value="Unplaced"/>
</dbReference>
<dbReference type="FunFam" id="2.10.60.10:FF:000003">
    <property type="entry name" value="lymphocyte antigen 6E isoform X1"/>
    <property type="match status" value="1"/>
</dbReference>
<feature type="domain" description="UPAR/Ly6" evidence="7">
    <location>
        <begin position="21"/>
        <end position="106"/>
    </location>
</feature>
<dbReference type="InterPro" id="IPR051110">
    <property type="entry name" value="Ly-6/neurotoxin-like_GPI-ap"/>
</dbReference>
<evidence type="ECO:0000256" key="5">
    <source>
        <dbReference type="ARBA" id="ARBA00023180"/>
    </source>
</evidence>
<keyword evidence="5" id="KW-0325">Glycoprotein</keyword>
<feature type="signal peptide" evidence="6">
    <location>
        <begin position="1"/>
        <end position="20"/>
    </location>
</feature>
<evidence type="ECO:0000313" key="8">
    <source>
        <dbReference type="Proteomes" id="UP000248480"/>
    </source>
</evidence>
<dbReference type="InterPro" id="IPR035076">
    <property type="entry name" value="Toxin/TOLIP"/>
</dbReference>
<dbReference type="CDD" id="cd23573">
    <property type="entry name" value="TFP_LU_ECD_PSCA"/>
    <property type="match status" value="1"/>
</dbReference>
<keyword evidence="8" id="KW-1185">Reference proteome</keyword>
<evidence type="ECO:0000313" key="9">
    <source>
        <dbReference type="RefSeq" id="XP_004387427.1"/>
    </source>
</evidence>
<dbReference type="Pfam" id="PF00087">
    <property type="entry name" value="Toxin_TOLIP"/>
    <property type="match status" value="1"/>
</dbReference>
<dbReference type="PANTHER" id="PTHR16983:SF1">
    <property type="entry name" value="PROSTATE STEM CELL ANTIGEN"/>
    <property type="match status" value="1"/>
</dbReference>
<dbReference type="KEGG" id="tmu:101353601"/>
<evidence type="ECO:0000256" key="2">
    <source>
        <dbReference type="ARBA" id="ARBA00022475"/>
    </source>
</evidence>
<evidence type="ECO:0000256" key="4">
    <source>
        <dbReference type="ARBA" id="ARBA00023136"/>
    </source>
</evidence>
<dbReference type="PANTHER" id="PTHR16983">
    <property type="entry name" value="UPAR/LY6 DOMAIN-CONTAINING PROTEIN"/>
    <property type="match status" value="1"/>
</dbReference>
<dbReference type="GO" id="GO:0005886">
    <property type="term" value="C:plasma membrane"/>
    <property type="evidence" value="ECO:0007669"/>
    <property type="project" value="UniProtKB-SubCell"/>
</dbReference>
<protein>
    <submittedName>
        <fullName evidence="9">Prostate stem cell antigen</fullName>
    </submittedName>
</protein>
<dbReference type="STRING" id="127582.A0A2Y9E6P5"/>
<sequence length="123" mass="12852">MKAVLLALVAAGLVLQPGSALQCYSCKDKASNADCQHVQNCTSTETECYTEHIRAIGLTVISKGCSSHCVEDSQDYLVGKKNVTCCSTDLCNISGAHALQPAAAAVALLSTLAGLLLWGPRQL</sequence>
<dbReference type="OrthoDB" id="5945173at2759"/>
<dbReference type="InParanoid" id="A0A2Y9E6P5"/>
<evidence type="ECO:0000259" key="7">
    <source>
        <dbReference type="SMART" id="SM00134"/>
    </source>
</evidence>
<evidence type="ECO:0000256" key="3">
    <source>
        <dbReference type="ARBA" id="ARBA00022729"/>
    </source>
</evidence>
<evidence type="ECO:0000256" key="6">
    <source>
        <dbReference type="SAM" id="SignalP"/>
    </source>
</evidence>
<keyword evidence="2" id="KW-1003">Cell membrane</keyword>
<accession>A0A2Y9E6P5</accession>